<keyword evidence="4" id="KW-1185">Reference proteome</keyword>
<comment type="subcellular location">
    <subcellularLocation>
        <location evidence="1">Cytoplasm</location>
        <location evidence="1">Cytoskeleton</location>
        <location evidence="1">Cilium axoneme</location>
    </subcellularLocation>
</comment>
<gene>
    <name evidence="3" type="ORF">OSTQU699_LOCUS9629</name>
</gene>
<accession>A0A8S1JEE6</accession>
<dbReference type="Gene3D" id="3.80.10.10">
    <property type="entry name" value="Ribonuclease Inhibitor"/>
    <property type="match status" value="3"/>
</dbReference>
<dbReference type="InterPro" id="IPR013766">
    <property type="entry name" value="Thioredoxin_domain"/>
</dbReference>
<dbReference type="GO" id="GO:0005634">
    <property type="term" value="C:nucleus"/>
    <property type="evidence" value="ECO:0007669"/>
    <property type="project" value="TreeGrafter"/>
</dbReference>
<dbReference type="GO" id="GO:0048471">
    <property type="term" value="C:perinuclear region of cytoplasm"/>
    <property type="evidence" value="ECO:0007669"/>
    <property type="project" value="TreeGrafter"/>
</dbReference>
<dbReference type="Pfam" id="PF13516">
    <property type="entry name" value="LRR_6"/>
    <property type="match status" value="6"/>
</dbReference>
<evidence type="ECO:0000256" key="1">
    <source>
        <dbReference type="ARBA" id="ARBA00004430"/>
    </source>
</evidence>
<dbReference type="SUPFAM" id="SSF52833">
    <property type="entry name" value="Thioredoxin-like"/>
    <property type="match status" value="1"/>
</dbReference>
<dbReference type="AlphaFoldDB" id="A0A8S1JEE6"/>
<evidence type="ECO:0000313" key="3">
    <source>
        <dbReference type="EMBL" id="CAD7704274.1"/>
    </source>
</evidence>
<proteinExistence type="predicted"/>
<dbReference type="Proteomes" id="UP000708148">
    <property type="component" value="Unassembled WGS sequence"/>
</dbReference>
<dbReference type="InterPro" id="IPR027038">
    <property type="entry name" value="RanGap"/>
</dbReference>
<dbReference type="OrthoDB" id="341587at2759"/>
<comment type="caution">
    <text evidence="3">The sequence shown here is derived from an EMBL/GenBank/DDBJ whole genome shotgun (WGS) entry which is preliminary data.</text>
</comment>
<dbReference type="GO" id="GO:0005930">
    <property type="term" value="C:axoneme"/>
    <property type="evidence" value="ECO:0007669"/>
    <property type="project" value="UniProtKB-SubCell"/>
</dbReference>
<sequence length="570" mass="62482">MFEALSERLPAASFELDLLREDVRLEELVSHPMRARIAILRIRLSSLGGNRIAQLVELCEQEGLRAIDLSMLKLSQGSAEALVESPLMSVLRGLDLQENAIKDSGIEELAKFDGETILETLDFKNCYLSDAPLVKLITSPIASNLRKLQLYNNSYVGEAVIEALADKSCEFSLRRLGLASCNVDDDAVLALMKSRHAASLVKLDLSYNEDVGDGAATVIARESRRLEKLHLSNTSVADRGAKALAASPHVSKLRVLGLHWCKVGAEGAVALANSDHLGALEELSLSLNNIRAKGARAFAKTTKLTSMRALSIGDNQIGASGVKAFLDSPNIAWLDHFSLPEEEVSEELYAKIKFSPHLTKAQRWSYWNPCSLKELRKMASEYKIRGRSKLDRDELIEEEPDATGPRCGQDEAVRCAAGWPTWQLEDIQPESPRFGQTYGLEAFDGQVVLVANLVGWCPYCQSQAVKLEQLKSELAAKGHDNVAFVVVHGASANNEEDQLALTSRCTFPILQDTDDADVWGESMGGKDDFFLYAPDGTLLEYLPPSSGTNLSKEEDYASLEAKLIEAADSQ</sequence>
<dbReference type="PANTHER" id="PTHR24113:SF15">
    <property type="entry name" value="NACHT DOMAIN-CONTAINING PROTEIN"/>
    <property type="match status" value="1"/>
</dbReference>
<dbReference type="InterPro" id="IPR007671">
    <property type="entry name" value="Selenoprotein-P_N"/>
</dbReference>
<dbReference type="InterPro" id="IPR001611">
    <property type="entry name" value="Leu-rich_rpt"/>
</dbReference>
<dbReference type="SUPFAM" id="SSF52047">
    <property type="entry name" value="RNI-like"/>
    <property type="match status" value="1"/>
</dbReference>
<dbReference type="Pfam" id="PF04592">
    <property type="entry name" value="SelP_N"/>
    <property type="match status" value="1"/>
</dbReference>
<evidence type="ECO:0000259" key="2">
    <source>
        <dbReference type="PROSITE" id="PS51352"/>
    </source>
</evidence>
<dbReference type="EMBL" id="CAJHUC010002724">
    <property type="protein sequence ID" value="CAD7704274.1"/>
    <property type="molecule type" value="Genomic_DNA"/>
</dbReference>
<evidence type="ECO:0000313" key="4">
    <source>
        <dbReference type="Proteomes" id="UP000708148"/>
    </source>
</evidence>
<organism evidence="3 4">
    <name type="scientific">Ostreobium quekettii</name>
    <dbReference type="NCBI Taxonomy" id="121088"/>
    <lineage>
        <taxon>Eukaryota</taxon>
        <taxon>Viridiplantae</taxon>
        <taxon>Chlorophyta</taxon>
        <taxon>core chlorophytes</taxon>
        <taxon>Ulvophyceae</taxon>
        <taxon>TCBD clade</taxon>
        <taxon>Bryopsidales</taxon>
        <taxon>Ostreobineae</taxon>
        <taxon>Ostreobiaceae</taxon>
        <taxon>Ostreobium</taxon>
    </lineage>
</organism>
<dbReference type="GO" id="GO:0006913">
    <property type="term" value="P:nucleocytoplasmic transport"/>
    <property type="evidence" value="ECO:0007669"/>
    <property type="project" value="TreeGrafter"/>
</dbReference>
<dbReference type="GO" id="GO:0005829">
    <property type="term" value="C:cytosol"/>
    <property type="evidence" value="ECO:0007669"/>
    <property type="project" value="TreeGrafter"/>
</dbReference>
<dbReference type="PROSITE" id="PS51352">
    <property type="entry name" value="THIOREDOXIN_2"/>
    <property type="match status" value="1"/>
</dbReference>
<protein>
    <recommendedName>
        <fullName evidence="2">Thioredoxin domain-containing protein</fullName>
    </recommendedName>
</protein>
<dbReference type="InterPro" id="IPR032675">
    <property type="entry name" value="LRR_dom_sf"/>
</dbReference>
<dbReference type="SMART" id="SM00368">
    <property type="entry name" value="LRR_RI"/>
    <property type="match status" value="6"/>
</dbReference>
<dbReference type="Gene3D" id="3.40.30.10">
    <property type="entry name" value="Glutaredoxin"/>
    <property type="match status" value="1"/>
</dbReference>
<reference evidence="3" key="1">
    <citation type="submission" date="2020-12" db="EMBL/GenBank/DDBJ databases">
        <authorList>
            <person name="Iha C."/>
        </authorList>
    </citation>
    <scope>NUCLEOTIDE SEQUENCE</scope>
</reference>
<dbReference type="InterPro" id="IPR036249">
    <property type="entry name" value="Thioredoxin-like_sf"/>
</dbReference>
<dbReference type="GO" id="GO:0031267">
    <property type="term" value="F:small GTPase binding"/>
    <property type="evidence" value="ECO:0007669"/>
    <property type="project" value="TreeGrafter"/>
</dbReference>
<dbReference type="PANTHER" id="PTHR24113">
    <property type="entry name" value="RAN GTPASE-ACTIVATING PROTEIN 1"/>
    <property type="match status" value="1"/>
</dbReference>
<feature type="domain" description="Thioredoxin" evidence="2">
    <location>
        <begin position="393"/>
        <end position="569"/>
    </location>
</feature>
<dbReference type="GO" id="GO:0005096">
    <property type="term" value="F:GTPase activator activity"/>
    <property type="evidence" value="ECO:0007669"/>
    <property type="project" value="InterPro"/>
</dbReference>
<name>A0A8S1JEE6_9CHLO</name>